<proteinExistence type="predicted"/>
<organism evidence="2 3">
    <name type="scientific">Armillaria gallica</name>
    <name type="common">Bulbous honey fungus</name>
    <name type="synonym">Armillaria bulbosa</name>
    <dbReference type="NCBI Taxonomy" id="47427"/>
    <lineage>
        <taxon>Eukaryota</taxon>
        <taxon>Fungi</taxon>
        <taxon>Dikarya</taxon>
        <taxon>Basidiomycota</taxon>
        <taxon>Agaricomycotina</taxon>
        <taxon>Agaricomycetes</taxon>
        <taxon>Agaricomycetidae</taxon>
        <taxon>Agaricales</taxon>
        <taxon>Marasmiineae</taxon>
        <taxon>Physalacriaceae</taxon>
        <taxon>Armillaria</taxon>
    </lineage>
</organism>
<evidence type="ECO:0000313" key="2">
    <source>
        <dbReference type="EMBL" id="PBK80067.1"/>
    </source>
</evidence>
<evidence type="ECO:0000256" key="1">
    <source>
        <dbReference type="SAM" id="MobiDB-lite"/>
    </source>
</evidence>
<sequence>MLEDPPMKQNIICSLSLFFGNPIWNLFNDLEVAKTLNRTICTKDLVLYFLQFEAIVSYIANSVSPSFGWDDPDSITHAFVYWNKKSLFMNILQVIKDHQLYSSSFLGISQAYEAFQGSDHLGYLVRNSQLHLEIMEGLYAYITGISEATKKTGKLPDIESTSFLKSISKTSINHLFGTTAHPMLSSFALIAPDHTQWSQILETLNSPSHEYSIDKYTSSSYDRKNNGKFFKKDLKKTVAILAECLEGERDRKNLINQQSTSSNRQTGPPEIQRGFRWPTWMRKSWNMDGDVELQVHKDERE</sequence>
<gene>
    <name evidence="2" type="ORF">ARMGADRAFT_1040328</name>
</gene>
<feature type="compositionally biased region" description="Polar residues" evidence="1">
    <location>
        <begin position="254"/>
        <end position="266"/>
    </location>
</feature>
<feature type="region of interest" description="Disordered" evidence="1">
    <location>
        <begin position="252"/>
        <end position="273"/>
    </location>
</feature>
<dbReference type="AlphaFoldDB" id="A0A2H3CTI5"/>
<accession>A0A2H3CTI5</accession>
<reference evidence="3" key="1">
    <citation type="journal article" date="2017" name="Nat. Ecol. Evol.">
        <title>Genome expansion and lineage-specific genetic innovations in the forest pathogenic fungi Armillaria.</title>
        <authorList>
            <person name="Sipos G."/>
            <person name="Prasanna A.N."/>
            <person name="Walter M.C."/>
            <person name="O'Connor E."/>
            <person name="Balint B."/>
            <person name="Krizsan K."/>
            <person name="Kiss B."/>
            <person name="Hess J."/>
            <person name="Varga T."/>
            <person name="Slot J."/>
            <person name="Riley R."/>
            <person name="Boka B."/>
            <person name="Rigling D."/>
            <person name="Barry K."/>
            <person name="Lee J."/>
            <person name="Mihaltcheva S."/>
            <person name="LaButti K."/>
            <person name="Lipzen A."/>
            <person name="Waldron R."/>
            <person name="Moloney N.M."/>
            <person name="Sperisen C."/>
            <person name="Kredics L."/>
            <person name="Vagvoelgyi C."/>
            <person name="Patrignani A."/>
            <person name="Fitzpatrick D."/>
            <person name="Nagy I."/>
            <person name="Doyle S."/>
            <person name="Anderson J.B."/>
            <person name="Grigoriev I.V."/>
            <person name="Gueldener U."/>
            <person name="Muensterkoetter M."/>
            <person name="Nagy L.G."/>
        </authorList>
    </citation>
    <scope>NUCLEOTIDE SEQUENCE [LARGE SCALE GENOMIC DNA]</scope>
    <source>
        <strain evidence="3">Ar21-2</strain>
    </source>
</reference>
<dbReference type="EMBL" id="KZ293753">
    <property type="protein sequence ID" value="PBK80067.1"/>
    <property type="molecule type" value="Genomic_DNA"/>
</dbReference>
<evidence type="ECO:0000313" key="3">
    <source>
        <dbReference type="Proteomes" id="UP000217790"/>
    </source>
</evidence>
<dbReference type="OMA" id="PEWSNIL"/>
<dbReference type="InParanoid" id="A0A2H3CTI5"/>
<dbReference type="Proteomes" id="UP000217790">
    <property type="component" value="Unassembled WGS sequence"/>
</dbReference>
<name>A0A2H3CTI5_ARMGA</name>
<protein>
    <submittedName>
        <fullName evidence="2">Uncharacterized protein</fullName>
    </submittedName>
</protein>
<keyword evidence="3" id="KW-1185">Reference proteome</keyword>